<dbReference type="InterPro" id="IPR013525">
    <property type="entry name" value="ABC2_TM"/>
</dbReference>
<dbReference type="GO" id="GO:0140359">
    <property type="term" value="F:ABC-type transporter activity"/>
    <property type="evidence" value="ECO:0007669"/>
    <property type="project" value="InterPro"/>
</dbReference>
<accession>A0A1I5Y6N2</accession>
<dbReference type="NCBIfam" id="TIGR03062">
    <property type="entry name" value="pip_yhgE_Cterm"/>
    <property type="match status" value="1"/>
</dbReference>
<evidence type="ECO:0000256" key="4">
    <source>
        <dbReference type="ARBA" id="ARBA00023136"/>
    </source>
</evidence>
<evidence type="ECO:0000259" key="6">
    <source>
        <dbReference type="Pfam" id="PF12698"/>
    </source>
</evidence>
<feature type="transmembrane region" description="Helical" evidence="5">
    <location>
        <begin position="518"/>
        <end position="537"/>
    </location>
</feature>
<feature type="domain" description="ABC-2 type transporter transmembrane" evidence="6">
    <location>
        <begin position="20"/>
        <end position="160"/>
    </location>
</feature>
<dbReference type="InterPro" id="IPR017501">
    <property type="entry name" value="Phage_infect_YhgE_C"/>
</dbReference>
<evidence type="ECO:0000256" key="2">
    <source>
        <dbReference type="ARBA" id="ARBA00022692"/>
    </source>
</evidence>
<keyword evidence="4 5" id="KW-0472">Membrane</keyword>
<name>A0A1I5Y6N2_9BACI</name>
<protein>
    <submittedName>
        <fullName evidence="7">Putative membrane protein</fullName>
    </submittedName>
</protein>
<feature type="transmembrane region" description="Helical" evidence="5">
    <location>
        <begin position="558"/>
        <end position="577"/>
    </location>
</feature>
<proteinExistence type="predicted"/>
<feature type="transmembrane region" description="Helical" evidence="5">
    <location>
        <begin position="673"/>
        <end position="693"/>
    </location>
</feature>
<feature type="transmembrane region" description="Helical" evidence="5">
    <location>
        <begin position="15"/>
        <end position="38"/>
    </location>
</feature>
<dbReference type="PANTHER" id="PTHR43077">
    <property type="entry name" value="TRANSPORT PERMEASE YVFS-RELATED"/>
    <property type="match status" value="1"/>
</dbReference>
<dbReference type="PANTHER" id="PTHR43077:SF5">
    <property type="entry name" value="PHAGE INFECTION PROTEIN"/>
    <property type="match status" value="1"/>
</dbReference>
<evidence type="ECO:0000256" key="1">
    <source>
        <dbReference type="ARBA" id="ARBA00004141"/>
    </source>
</evidence>
<dbReference type="NCBIfam" id="TIGR03061">
    <property type="entry name" value="pip_yhgE_Nterm"/>
    <property type="match status" value="1"/>
</dbReference>
<dbReference type="EMBL" id="FOXU01000002">
    <property type="protein sequence ID" value="SFQ39839.1"/>
    <property type="molecule type" value="Genomic_DNA"/>
</dbReference>
<evidence type="ECO:0000313" key="8">
    <source>
        <dbReference type="Proteomes" id="UP000198734"/>
    </source>
</evidence>
<evidence type="ECO:0000256" key="3">
    <source>
        <dbReference type="ARBA" id="ARBA00022989"/>
    </source>
</evidence>
<dbReference type="GO" id="GO:0016020">
    <property type="term" value="C:membrane"/>
    <property type="evidence" value="ECO:0007669"/>
    <property type="project" value="UniProtKB-SubCell"/>
</dbReference>
<keyword evidence="8" id="KW-1185">Reference proteome</keyword>
<dbReference type="InterPro" id="IPR023908">
    <property type="entry name" value="xxxLxxG_rpt"/>
</dbReference>
<dbReference type="NCBIfam" id="TIGR03057">
    <property type="entry name" value="xxxLxxG_by_4"/>
    <property type="match status" value="2"/>
</dbReference>
<sequence>MLGLELARLTEKKGVLFSVLGVLLVPIVYVAILLSATWSPYDNLDNLPVAFVNKDLGANSGGSAINIGQDLVEELQQNPALGWEFVSQEEANKGLKSQKYYMVVEIPEDFSQKASSVLDANPVVPELRYIQNEGLNFMASQVTKSATEKLREQLGNKITATYTQTLFSRLGDISNGFASGADGSNKLFEGTTTLSDGTSQLLQSLNDKSGDIQKLATGAATAESGAGQLLSSVKNGEGDIKKLAAGSKEVVQGINSLKAGSEQVLNGLKSAKAGSTSLTTGLEKQLQPGSQQLASGLGKVTEATKTLTGGSQGLTEGLKAYLGKHPELAQDIEFMTLVGTSDAVSKGLTQFSQQVQPLKTGADALVAGASQLTAGSKQLDAGLNQLVSGQTAATAGIDRLKSGATQVANGNATVSASWTKVGNAVSGLKDGLTQISSGNQTVAVGWETMTLGVTSLNDGVTQLKSGSQELSTGLAGGASEVSGIQVSDANIAMFANPVTLTGEKVNNYKFYRDSTAPYIMSLALFVGILLLSFVVEFKRPVTTPGSVISWYASKLMQLSLFAIAQALIVSLFTLVFIKLQVDSIPLFILFTIFVSLTFMSIVFFLVTLGGNIGRFVALAFIVLQLSTTGSNLPIPMLPENLQALSKYLPLTYSNAGFKSIISLGDTGFMIMNMWFLLICLIVSLILTFVVFAFNFKRVSTSNHDNDGLTSANV</sequence>
<dbReference type="Proteomes" id="UP000198734">
    <property type="component" value="Unassembled WGS sequence"/>
</dbReference>
<organism evidence="7 8">
    <name type="scientific">Psychrobacillus psychrotolerans</name>
    <dbReference type="NCBI Taxonomy" id="126156"/>
    <lineage>
        <taxon>Bacteria</taxon>
        <taxon>Bacillati</taxon>
        <taxon>Bacillota</taxon>
        <taxon>Bacilli</taxon>
        <taxon>Bacillales</taxon>
        <taxon>Bacillaceae</taxon>
        <taxon>Psychrobacillus</taxon>
    </lineage>
</organism>
<comment type="subcellular location">
    <subcellularLocation>
        <location evidence="1">Membrane</location>
        <topology evidence="1">Multi-pass membrane protein</topology>
    </subcellularLocation>
</comment>
<feature type="domain" description="ABC-2 type transporter transmembrane" evidence="6">
    <location>
        <begin position="429"/>
        <end position="688"/>
    </location>
</feature>
<dbReference type="Pfam" id="PF12698">
    <property type="entry name" value="ABC2_membrane_3"/>
    <property type="match status" value="2"/>
</dbReference>
<reference evidence="8" key="1">
    <citation type="submission" date="2016-10" db="EMBL/GenBank/DDBJ databases">
        <authorList>
            <person name="Varghese N."/>
            <person name="Submissions S."/>
        </authorList>
    </citation>
    <scope>NUCLEOTIDE SEQUENCE [LARGE SCALE GENOMIC DNA]</scope>
    <source>
        <strain evidence="8">DSM 11706</strain>
    </source>
</reference>
<gene>
    <name evidence="7" type="ORF">SAMN05421670_1943</name>
</gene>
<dbReference type="Gene3D" id="3.40.1710.10">
    <property type="entry name" value="abc type-2 transporter like domain"/>
    <property type="match status" value="1"/>
</dbReference>
<feature type="transmembrane region" description="Helical" evidence="5">
    <location>
        <begin position="583"/>
        <end position="608"/>
    </location>
</feature>
<dbReference type="InterPro" id="IPR051328">
    <property type="entry name" value="T7SS_ABC-Transporter"/>
</dbReference>
<dbReference type="InterPro" id="IPR017500">
    <property type="entry name" value="Phage_infect_YhgE_N"/>
</dbReference>
<evidence type="ECO:0000313" key="7">
    <source>
        <dbReference type="EMBL" id="SFQ39839.1"/>
    </source>
</evidence>
<evidence type="ECO:0000256" key="5">
    <source>
        <dbReference type="SAM" id="Phobius"/>
    </source>
</evidence>
<keyword evidence="2 5" id="KW-0812">Transmembrane</keyword>
<keyword evidence="3 5" id="KW-1133">Transmembrane helix</keyword>
<dbReference type="Gene3D" id="1.10.287.950">
    <property type="entry name" value="Methyl-accepting chemotaxis protein"/>
    <property type="match status" value="1"/>
</dbReference>
<feature type="transmembrane region" description="Helical" evidence="5">
    <location>
        <begin position="615"/>
        <end position="634"/>
    </location>
</feature>
<dbReference type="AlphaFoldDB" id="A0A1I5Y6N2"/>